<dbReference type="Pfam" id="PF02179">
    <property type="entry name" value="BAG"/>
    <property type="match status" value="1"/>
</dbReference>
<dbReference type="InterPro" id="IPR036533">
    <property type="entry name" value="BAG_dom_sf"/>
</dbReference>
<dbReference type="PROSITE" id="PS50053">
    <property type="entry name" value="UBIQUITIN_2"/>
    <property type="match status" value="1"/>
</dbReference>
<dbReference type="InterPro" id="IPR000626">
    <property type="entry name" value="Ubiquitin-like_dom"/>
</dbReference>
<evidence type="ECO:0000259" key="3">
    <source>
        <dbReference type="PROSITE" id="PS50053"/>
    </source>
</evidence>
<sequence>MSLLSSTLAQSTLAKKGSVYLDSVANNLLASLHSLQEQLAPLSSTKFPSQISSLARHFHLEQLVTVSPVTFLLTVITCISTFIAIMSWRSPFGIFRRSPYSNFTAVPQVSDRDFSYITPDELINPPSREYREEYPATGDAGPDILLLKHRGTTYPLHFPAYAIDDGALTVGELRRRAAEATGSLDLNRVKLLYKGRLLMDDSRPCKTEGLKQQSKVLCVVSEVDPGESTASEVSDSELERASDASEKNGRQTETITDSNIGKTQNKKRNRNRNRNRNKKNKNRQAVEVSAVQSTPSSGGTGCSSLPPPSPNLKDFSTPLEQVNALVSYFRSVLLPLCNEYVANPPPLGKVRDFEYKKLSETVLAQVILKADGIDPSGHEETRTARRALIKEVQASLNSLDQVPRE</sequence>
<dbReference type="Proteomes" id="UP000319663">
    <property type="component" value="Unassembled WGS sequence"/>
</dbReference>
<dbReference type="EMBL" id="VIFY01000006">
    <property type="protein sequence ID" value="TQB76806.1"/>
    <property type="molecule type" value="Genomic_DNA"/>
</dbReference>
<feature type="region of interest" description="Disordered" evidence="1">
    <location>
        <begin position="224"/>
        <end position="314"/>
    </location>
</feature>
<dbReference type="PROSITE" id="PS51035">
    <property type="entry name" value="BAG"/>
    <property type="match status" value="1"/>
</dbReference>
<accession>A0A507R7D7</accession>
<dbReference type="PANTHER" id="PTHR14942">
    <property type="entry name" value="U11/U12 SMALL NUCLEAR RIBONUCLEOPROTEIN 25 KDA PROTEIN"/>
    <property type="match status" value="1"/>
</dbReference>
<dbReference type="InterPro" id="IPR039690">
    <property type="entry name" value="SNRNP25"/>
</dbReference>
<keyword evidence="2" id="KW-1133">Transmembrane helix</keyword>
<dbReference type="Gene3D" id="3.10.20.90">
    <property type="entry name" value="Phosphatidylinositol 3-kinase Catalytic Subunit, Chain A, domain 1"/>
    <property type="match status" value="1"/>
</dbReference>
<gene>
    <name evidence="5" type="ORF">MPDQ_006583</name>
</gene>
<dbReference type="SUPFAM" id="SSF54236">
    <property type="entry name" value="Ubiquitin-like"/>
    <property type="match status" value="1"/>
</dbReference>
<organism evidence="5 6">
    <name type="scientific">Monascus purpureus</name>
    <name type="common">Red mold</name>
    <name type="synonym">Monascus anka</name>
    <dbReference type="NCBI Taxonomy" id="5098"/>
    <lineage>
        <taxon>Eukaryota</taxon>
        <taxon>Fungi</taxon>
        <taxon>Dikarya</taxon>
        <taxon>Ascomycota</taxon>
        <taxon>Pezizomycotina</taxon>
        <taxon>Eurotiomycetes</taxon>
        <taxon>Eurotiomycetidae</taxon>
        <taxon>Eurotiales</taxon>
        <taxon>Aspergillaceae</taxon>
        <taxon>Monascus</taxon>
    </lineage>
</organism>
<dbReference type="AlphaFoldDB" id="A0A507R7D7"/>
<dbReference type="OrthoDB" id="417450at2759"/>
<dbReference type="SMR" id="A0A507R7D7"/>
<evidence type="ECO:0008006" key="7">
    <source>
        <dbReference type="Google" id="ProtNLM"/>
    </source>
</evidence>
<evidence type="ECO:0000313" key="6">
    <source>
        <dbReference type="Proteomes" id="UP000319663"/>
    </source>
</evidence>
<dbReference type="PANTHER" id="PTHR14942:SF0">
    <property type="entry name" value="U11_U12 SMALL NUCLEAR RIBONUCLEOPROTEIN 25 KDA PROTEIN"/>
    <property type="match status" value="1"/>
</dbReference>
<feature type="compositionally biased region" description="Polar residues" evidence="1">
    <location>
        <begin position="251"/>
        <end position="263"/>
    </location>
</feature>
<dbReference type="GO" id="GO:0000398">
    <property type="term" value="P:mRNA splicing, via spliceosome"/>
    <property type="evidence" value="ECO:0007669"/>
    <property type="project" value="InterPro"/>
</dbReference>
<keyword evidence="2" id="KW-0472">Membrane</keyword>
<feature type="domain" description="BAG" evidence="4">
    <location>
        <begin position="340"/>
        <end position="403"/>
    </location>
</feature>
<dbReference type="Gene3D" id="1.20.58.120">
    <property type="entry name" value="BAG domain"/>
    <property type="match status" value="1"/>
</dbReference>
<dbReference type="GO" id="GO:0051087">
    <property type="term" value="F:protein-folding chaperone binding"/>
    <property type="evidence" value="ECO:0007669"/>
    <property type="project" value="InterPro"/>
</dbReference>
<feature type="domain" description="Ubiquitin-like" evidence="3">
    <location>
        <begin position="169"/>
        <end position="225"/>
    </location>
</feature>
<feature type="compositionally biased region" description="Basic residues" evidence="1">
    <location>
        <begin position="264"/>
        <end position="282"/>
    </location>
</feature>
<evidence type="ECO:0000259" key="4">
    <source>
        <dbReference type="PROSITE" id="PS51035"/>
    </source>
</evidence>
<dbReference type="SUPFAM" id="SSF63491">
    <property type="entry name" value="BAG domain"/>
    <property type="match status" value="1"/>
</dbReference>
<evidence type="ECO:0000256" key="2">
    <source>
        <dbReference type="SAM" id="Phobius"/>
    </source>
</evidence>
<evidence type="ECO:0000256" key="1">
    <source>
        <dbReference type="SAM" id="MobiDB-lite"/>
    </source>
</evidence>
<proteinExistence type="predicted"/>
<dbReference type="GO" id="GO:0005681">
    <property type="term" value="C:spliceosomal complex"/>
    <property type="evidence" value="ECO:0007669"/>
    <property type="project" value="TreeGrafter"/>
</dbReference>
<comment type="caution">
    <text evidence="5">The sequence shown here is derived from an EMBL/GenBank/DDBJ whole genome shotgun (WGS) entry which is preliminary data.</text>
</comment>
<feature type="transmembrane region" description="Helical" evidence="2">
    <location>
        <begin position="69"/>
        <end position="88"/>
    </location>
</feature>
<name>A0A507R7D7_MONPU</name>
<reference evidence="5 6" key="1">
    <citation type="submission" date="2019-06" db="EMBL/GenBank/DDBJ databases">
        <title>Wine fermentation using esterase from Monascus purpureus.</title>
        <authorList>
            <person name="Geng C."/>
            <person name="Zhang Y."/>
        </authorList>
    </citation>
    <scope>NUCLEOTIDE SEQUENCE [LARGE SCALE GENOMIC DNA]</scope>
    <source>
        <strain evidence="5">HQ1</strain>
    </source>
</reference>
<feature type="compositionally biased region" description="Basic and acidic residues" evidence="1">
    <location>
        <begin position="237"/>
        <end position="250"/>
    </location>
</feature>
<keyword evidence="2" id="KW-0812">Transmembrane</keyword>
<evidence type="ECO:0000313" key="5">
    <source>
        <dbReference type="EMBL" id="TQB76806.1"/>
    </source>
</evidence>
<keyword evidence="6" id="KW-1185">Reference proteome</keyword>
<dbReference type="InterPro" id="IPR003103">
    <property type="entry name" value="BAG_domain"/>
</dbReference>
<dbReference type="InterPro" id="IPR029071">
    <property type="entry name" value="Ubiquitin-like_domsf"/>
</dbReference>
<protein>
    <recommendedName>
        <fullName evidence="7">BAG domain-containing protein</fullName>
    </recommendedName>
</protein>